<dbReference type="SUPFAM" id="SSF52096">
    <property type="entry name" value="ClpP/crotonase"/>
    <property type="match status" value="1"/>
</dbReference>
<dbReference type="InterPro" id="IPR001753">
    <property type="entry name" value="Enoyl-CoA_hydra/iso"/>
</dbReference>
<dbReference type="Gene3D" id="1.10.12.10">
    <property type="entry name" value="Lyase 2-enoyl-coa Hydratase, Chain A, domain 2"/>
    <property type="match status" value="1"/>
</dbReference>
<evidence type="ECO:0000256" key="1">
    <source>
        <dbReference type="ARBA" id="ARBA00004173"/>
    </source>
</evidence>
<dbReference type="PANTHER" id="PTHR43602:SF1">
    <property type="entry name" value="ENOYL-COA HYDRATASE DOMAIN-CONTAINING PROTEIN 3, MITOCHONDRIAL"/>
    <property type="match status" value="1"/>
</dbReference>
<dbReference type="AlphaFoldDB" id="A0A448YZ73"/>
<evidence type="ECO:0000256" key="4">
    <source>
        <dbReference type="ARBA" id="ARBA00023098"/>
    </source>
</evidence>
<reference evidence="8 9" key="1">
    <citation type="submission" date="2019-01" db="EMBL/GenBank/DDBJ databases">
        <authorList>
            <person name="Ferrante I. M."/>
        </authorList>
    </citation>
    <scope>NUCLEOTIDE SEQUENCE [LARGE SCALE GENOMIC DNA]</scope>
    <source>
        <strain evidence="8 9">B856</strain>
    </source>
</reference>
<keyword evidence="5" id="KW-0496">Mitochondrion</keyword>
<accession>A0A448YZ73</accession>
<evidence type="ECO:0000256" key="5">
    <source>
        <dbReference type="ARBA" id="ARBA00023128"/>
    </source>
</evidence>
<dbReference type="EMBL" id="CAACVS010000048">
    <property type="protein sequence ID" value="VEU35076.1"/>
    <property type="molecule type" value="Genomic_DNA"/>
</dbReference>
<dbReference type="GO" id="GO:0006631">
    <property type="term" value="P:fatty acid metabolic process"/>
    <property type="evidence" value="ECO:0007669"/>
    <property type="project" value="UniProtKB-KW"/>
</dbReference>
<dbReference type="InterPro" id="IPR014748">
    <property type="entry name" value="Enoyl-CoA_hydra_C"/>
</dbReference>
<keyword evidence="2" id="KW-0276">Fatty acid metabolism</keyword>
<evidence type="ECO:0000256" key="7">
    <source>
        <dbReference type="ARBA" id="ARBA00040545"/>
    </source>
</evidence>
<organism evidence="8 9">
    <name type="scientific">Pseudo-nitzschia multistriata</name>
    <dbReference type="NCBI Taxonomy" id="183589"/>
    <lineage>
        <taxon>Eukaryota</taxon>
        <taxon>Sar</taxon>
        <taxon>Stramenopiles</taxon>
        <taxon>Ochrophyta</taxon>
        <taxon>Bacillariophyta</taxon>
        <taxon>Bacillariophyceae</taxon>
        <taxon>Bacillariophycidae</taxon>
        <taxon>Bacillariales</taxon>
        <taxon>Bacillariaceae</taxon>
        <taxon>Pseudo-nitzschia</taxon>
    </lineage>
</organism>
<keyword evidence="9" id="KW-1185">Reference proteome</keyword>
<dbReference type="OrthoDB" id="2139957at2759"/>
<keyword evidence="4" id="KW-0443">Lipid metabolism</keyword>
<evidence type="ECO:0000256" key="6">
    <source>
        <dbReference type="ARBA" id="ARBA00037410"/>
    </source>
</evidence>
<evidence type="ECO:0000256" key="2">
    <source>
        <dbReference type="ARBA" id="ARBA00022832"/>
    </source>
</evidence>
<name>A0A448YZ73_9STRA</name>
<dbReference type="NCBIfam" id="NF006008">
    <property type="entry name" value="PRK08139.1"/>
    <property type="match status" value="1"/>
</dbReference>
<dbReference type="InterPro" id="IPR029045">
    <property type="entry name" value="ClpP/crotonase-like_dom_sf"/>
</dbReference>
<dbReference type="CDD" id="cd06558">
    <property type="entry name" value="crotonase-like"/>
    <property type="match status" value="1"/>
</dbReference>
<dbReference type="InterPro" id="IPR052377">
    <property type="entry name" value="Mitochondrial_ECH-domain"/>
</dbReference>
<gene>
    <name evidence="8" type="ORF">PSNMU_V1.4_AUG-EV-PASAV3_0018210</name>
</gene>
<evidence type="ECO:0000256" key="3">
    <source>
        <dbReference type="ARBA" id="ARBA00022946"/>
    </source>
</evidence>
<keyword evidence="3" id="KW-0809">Transit peptide</keyword>
<dbReference type="Pfam" id="PF00378">
    <property type="entry name" value="ECH_1"/>
    <property type="match status" value="1"/>
</dbReference>
<sequence>MVAAAAVVSSLVKTTRIQEAIARVTLNNTKNRNALSRAMLQQIQETLGVIDADPEIRVIILNASGPVFSSGHDLKEIRANAANNLKNENNKNASLMELCASVMQTIVRLDKPVIAQVNGVATAAGCQLVASCDLAYASSSATFATPGVDLGLFCSTPAVALGRSIHRKHAMQMLLTGDAISAEEAERIGLVNAVIDNDENLEKTVIEIASRIASKSPRAMATGKALFYEQLELPLDAAYRLASDAMADCMNHDEEAREGIDAFLTKRKPTWGSLQPTSKDL</sequence>
<dbReference type="Gene3D" id="3.90.226.10">
    <property type="entry name" value="2-enoyl-CoA Hydratase, Chain A, domain 1"/>
    <property type="match status" value="1"/>
</dbReference>
<dbReference type="Proteomes" id="UP000291116">
    <property type="component" value="Unassembled WGS sequence"/>
</dbReference>
<evidence type="ECO:0000313" key="8">
    <source>
        <dbReference type="EMBL" id="VEU35076.1"/>
    </source>
</evidence>
<protein>
    <recommendedName>
        <fullName evidence="7">Enoyl-CoA hydratase domain-containing protein 3, mitochondrial</fullName>
    </recommendedName>
</protein>
<comment type="subcellular location">
    <subcellularLocation>
        <location evidence="1">Mitochondrion</location>
    </subcellularLocation>
</comment>
<proteinExistence type="predicted"/>
<dbReference type="GO" id="GO:0005739">
    <property type="term" value="C:mitochondrion"/>
    <property type="evidence" value="ECO:0007669"/>
    <property type="project" value="UniProtKB-SubCell"/>
</dbReference>
<evidence type="ECO:0000313" key="9">
    <source>
        <dbReference type="Proteomes" id="UP000291116"/>
    </source>
</evidence>
<comment type="function">
    <text evidence="6">May play a role in fatty acid biosynthesis and insulin sensitivity.</text>
</comment>
<dbReference type="GO" id="GO:0016836">
    <property type="term" value="F:hydro-lyase activity"/>
    <property type="evidence" value="ECO:0007669"/>
    <property type="project" value="TreeGrafter"/>
</dbReference>
<dbReference type="PANTHER" id="PTHR43602">
    <property type="match status" value="1"/>
</dbReference>